<dbReference type="GO" id="GO:0003677">
    <property type="term" value="F:DNA binding"/>
    <property type="evidence" value="ECO:0007669"/>
    <property type="project" value="UniProtKB-KW"/>
</dbReference>
<dbReference type="SMART" id="SM00448">
    <property type="entry name" value="REC"/>
    <property type="match status" value="1"/>
</dbReference>
<dbReference type="GO" id="GO:0006355">
    <property type="term" value="P:regulation of DNA-templated transcription"/>
    <property type="evidence" value="ECO:0007669"/>
    <property type="project" value="InterPro"/>
</dbReference>
<reference evidence="10 11" key="1">
    <citation type="submission" date="2016-11" db="EMBL/GenBank/DDBJ databases">
        <authorList>
            <person name="Jaros S."/>
            <person name="Januszkiewicz K."/>
            <person name="Wedrychowicz H."/>
        </authorList>
    </citation>
    <scope>NUCLEOTIDE SEQUENCE [LARGE SCALE GENOMIC DNA]</scope>
    <source>
        <strain evidence="10 11">DSM 19022</strain>
    </source>
</reference>
<dbReference type="EMBL" id="FQZS01000026">
    <property type="protein sequence ID" value="SHJ28587.1"/>
    <property type="molecule type" value="Genomic_DNA"/>
</dbReference>
<evidence type="ECO:0000256" key="2">
    <source>
        <dbReference type="ARBA" id="ARBA00022553"/>
    </source>
</evidence>
<feature type="domain" description="Response regulatory" evidence="9">
    <location>
        <begin position="2"/>
        <end position="117"/>
    </location>
</feature>
<dbReference type="InterPro" id="IPR039420">
    <property type="entry name" value="WalR-like"/>
</dbReference>
<dbReference type="InterPro" id="IPR016032">
    <property type="entry name" value="Sig_transdc_resp-reg_C-effctor"/>
</dbReference>
<keyword evidence="5" id="KW-0804">Transcription</keyword>
<evidence type="ECO:0000256" key="5">
    <source>
        <dbReference type="ARBA" id="ARBA00023163"/>
    </source>
</evidence>
<evidence type="ECO:0000256" key="3">
    <source>
        <dbReference type="ARBA" id="ARBA00023015"/>
    </source>
</evidence>
<comment type="function">
    <text evidence="6">May play the central regulatory role in sporulation. It may be an element of the effector pathway responsible for the activation of sporulation genes in response to nutritional stress. Spo0A may act in concert with spo0H (a sigma factor) to control the expression of some genes that are critical to the sporulation process.</text>
</comment>
<dbReference type="SUPFAM" id="SSF46894">
    <property type="entry name" value="C-terminal effector domain of the bipartite response regulators"/>
    <property type="match status" value="1"/>
</dbReference>
<evidence type="ECO:0000256" key="6">
    <source>
        <dbReference type="ARBA" id="ARBA00024867"/>
    </source>
</evidence>
<evidence type="ECO:0000256" key="4">
    <source>
        <dbReference type="ARBA" id="ARBA00023125"/>
    </source>
</evidence>
<dbReference type="Pfam" id="PF00196">
    <property type="entry name" value="GerE"/>
    <property type="match status" value="1"/>
</dbReference>
<dbReference type="Gene3D" id="3.40.50.2300">
    <property type="match status" value="1"/>
</dbReference>
<dbReference type="PANTHER" id="PTHR43214:SF43">
    <property type="entry name" value="TWO-COMPONENT RESPONSE REGULATOR"/>
    <property type="match status" value="1"/>
</dbReference>
<sequence>MRLMLVDDHPLFLEGLKYLLETYGIEVAGTAQNGMEALELSRTLSPDIILMDIKMPECSGIDALKLIKAEMPDIKIMMLSISGEDEDIFEAVKYGASGYLLKNTNARELVGMLDDLEKGEVPVSSDLATRLLKEFKNNISHEEVVTQKHMQNDQVIQLTERQLEILEMVSKGITYKEVGDALGLTERTVKYHMGRVIELLHLENRAQVIAYAARIGLVEKT</sequence>
<dbReference type="STRING" id="1122184.SAMN02745176_03055"/>
<dbReference type="CDD" id="cd06170">
    <property type="entry name" value="LuxR_C_like"/>
    <property type="match status" value="1"/>
</dbReference>
<dbReference type="Pfam" id="PF00072">
    <property type="entry name" value="Response_reg"/>
    <property type="match status" value="1"/>
</dbReference>
<gene>
    <name evidence="10" type="ORF">SAMN02745176_03055</name>
</gene>
<dbReference type="InterPro" id="IPR058245">
    <property type="entry name" value="NreC/VraR/RcsB-like_REC"/>
</dbReference>
<keyword evidence="4" id="KW-0238">DNA-binding</keyword>
<dbReference type="OrthoDB" id="9779069at2"/>
<feature type="domain" description="HTH luxR-type" evidence="8">
    <location>
        <begin position="151"/>
        <end position="216"/>
    </location>
</feature>
<evidence type="ECO:0000259" key="8">
    <source>
        <dbReference type="PROSITE" id="PS50043"/>
    </source>
</evidence>
<dbReference type="PROSITE" id="PS50043">
    <property type="entry name" value="HTH_LUXR_2"/>
    <property type="match status" value="1"/>
</dbReference>
<dbReference type="AlphaFoldDB" id="A0A1M6I2A4"/>
<dbReference type="GO" id="GO:0000160">
    <property type="term" value="P:phosphorelay signal transduction system"/>
    <property type="evidence" value="ECO:0007669"/>
    <property type="project" value="InterPro"/>
</dbReference>
<evidence type="ECO:0000259" key="9">
    <source>
        <dbReference type="PROSITE" id="PS50110"/>
    </source>
</evidence>
<accession>A0A1M6I2A4</accession>
<dbReference type="PRINTS" id="PR00038">
    <property type="entry name" value="HTHLUXR"/>
</dbReference>
<dbReference type="InterPro" id="IPR000792">
    <property type="entry name" value="Tscrpt_reg_LuxR_C"/>
</dbReference>
<evidence type="ECO:0000256" key="1">
    <source>
        <dbReference type="ARBA" id="ARBA00018672"/>
    </source>
</evidence>
<keyword evidence="11" id="KW-1185">Reference proteome</keyword>
<dbReference type="SUPFAM" id="SSF52172">
    <property type="entry name" value="CheY-like"/>
    <property type="match status" value="1"/>
</dbReference>
<evidence type="ECO:0000313" key="10">
    <source>
        <dbReference type="EMBL" id="SHJ28587.1"/>
    </source>
</evidence>
<evidence type="ECO:0000256" key="7">
    <source>
        <dbReference type="PROSITE-ProRule" id="PRU00169"/>
    </source>
</evidence>
<dbReference type="CDD" id="cd17535">
    <property type="entry name" value="REC_NarL-like"/>
    <property type="match status" value="1"/>
</dbReference>
<dbReference type="Proteomes" id="UP000184442">
    <property type="component" value="Unassembled WGS sequence"/>
</dbReference>
<dbReference type="SMART" id="SM00421">
    <property type="entry name" value="HTH_LUXR"/>
    <property type="match status" value="1"/>
</dbReference>
<dbReference type="PROSITE" id="PS50110">
    <property type="entry name" value="RESPONSE_REGULATORY"/>
    <property type="match status" value="1"/>
</dbReference>
<dbReference type="InterPro" id="IPR011006">
    <property type="entry name" value="CheY-like_superfamily"/>
</dbReference>
<dbReference type="PANTHER" id="PTHR43214">
    <property type="entry name" value="TWO-COMPONENT RESPONSE REGULATOR"/>
    <property type="match status" value="1"/>
</dbReference>
<organism evidence="10 11">
    <name type="scientific">Lutispora thermophila DSM 19022</name>
    <dbReference type="NCBI Taxonomy" id="1122184"/>
    <lineage>
        <taxon>Bacteria</taxon>
        <taxon>Bacillati</taxon>
        <taxon>Bacillota</taxon>
        <taxon>Clostridia</taxon>
        <taxon>Lutisporales</taxon>
        <taxon>Lutisporaceae</taxon>
        <taxon>Lutispora</taxon>
    </lineage>
</organism>
<dbReference type="RefSeq" id="WP_084524699.1">
    <property type="nucleotide sequence ID" value="NZ_FQZS01000026.1"/>
</dbReference>
<name>A0A1M6I2A4_9FIRM</name>
<feature type="modified residue" description="4-aspartylphosphate" evidence="7">
    <location>
        <position position="52"/>
    </location>
</feature>
<keyword evidence="3" id="KW-0805">Transcription regulation</keyword>
<dbReference type="InterPro" id="IPR001789">
    <property type="entry name" value="Sig_transdc_resp-reg_receiver"/>
</dbReference>
<keyword evidence="2 7" id="KW-0597">Phosphoprotein</keyword>
<proteinExistence type="predicted"/>
<evidence type="ECO:0000313" key="11">
    <source>
        <dbReference type="Proteomes" id="UP000184442"/>
    </source>
</evidence>
<protein>
    <recommendedName>
        <fullName evidence="1">Stage 0 sporulation protein A homolog</fullName>
    </recommendedName>
</protein>